<feature type="non-terminal residue" evidence="2">
    <location>
        <position position="163"/>
    </location>
</feature>
<dbReference type="SUPFAM" id="SSF89550">
    <property type="entry name" value="PHP domain-like"/>
    <property type="match status" value="1"/>
</dbReference>
<gene>
    <name evidence="2" type="ORF">B1A_04346</name>
</gene>
<evidence type="ECO:0000259" key="1">
    <source>
        <dbReference type="SMART" id="SM00481"/>
    </source>
</evidence>
<dbReference type="InterPro" id="IPR004013">
    <property type="entry name" value="PHP_dom"/>
</dbReference>
<comment type="caution">
    <text evidence="2">The sequence shown here is derived from an EMBL/GenBank/DDBJ whole genome shotgun (WGS) entry which is preliminary data.</text>
</comment>
<dbReference type="SMART" id="SM00481">
    <property type="entry name" value="POLIIIAc"/>
    <property type="match status" value="1"/>
</dbReference>
<dbReference type="PANTHER" id="PTHR32294">
    <property type="entry name" value="DNA POLYMERASE III SUBUNIT ALPHA"/>
    <property type="match status" value="1"/>
</dbReference>
<dbReference type="GO" id="GO:0006260">
    <property type="term" value="P:DNA replication"/>
    <property type="evidence" value="ECO:0007669"/>
    <property type="project" value="InterPro"/>
</dbReference>
<name>T1CZG3_9ZZZZ</name>
<reference evidence="2" key="2">
    <citation type="journal article" date="2014" name="ISME J.">
        <title>Microbial stratification in low pH oxic and suboxic macroscopic growths along an acid mine drainage.</title>
        <authorList>
            <person name="Mendez-Garcia C."/>
            <person name="Mesa V."/>
            <person name="Sprenger R.R."/>
            <person name="Richter M."/>
            <person name="Diez M.S."/>
            <person name="Solano J."/>
            <person name="Bargiela R."/>
            <person name="Golyshina O.V."/>
            <person name="Manteca A."/>
            <person name="Ramos J.L."/>
            <person name="Gallego J.R."/>
            <person name="Llorente I."/>
            <person name="Martins Dos Santos V.A."/>
            <person name="Jensen O.N."/>
            <person name="Pelaez A.I."/>
            <person name="Sanchez J."/>
            <person name="Ferrer M."/>
        </authorList>
    </citation>
    <scope>NUCLEOTIDE SEQUENCE</scope>
</reference>
<dbReference type="EMBL" id="AUZX01003150">
    <property type="protein sequence ID" value="EQD74699.1"/>
    <property type="molecule type" value="Genomic_DNA"/>
</dbReference>
<sequence length="163" mass="17992">MSSSFVHLHTHSEFSMLDGASKLKDLVSAAVKDGQPALGVTDHGNMYGVLDFYKECKKQGINPVIGIEAYMAANSRLERPTRKGKVDDTGGESEGGEKLYYHLTLLAESSQGYKNLIKLSSLAYLEGYYYKPRLDWELLERYHEGVIASTGCLGGLVLQALLR</sequence>
<accession>T1CZG3</accession>
<dbReference type="InterPro" id="IPR004805">
    <property type="entry name" value="DnaE2/DnaE/PolC"/>
</dbReference>
<dbReference type="PANTHER" id="PTHR32294:SF0">
    <property type="entry name" value="DNA POLYMERASE III SUBUNIT ALPHA"/>
    <property type="match status" value="1"/>
</dbReference>
<feature type="domain" description="Polymerase/histidinol phosphatase N-terminal" evidence="1">
    <location>
        <begin position="6"/>
        <end position="73"/>
    </location>
</feature>
<reference evidence="2" key="1">
    <citation type="submission" date="2013-08" db="EMBL/GenBank/DDBJ databases">
        <authorList>
            <person name="Mendez C."/>
            <person name="Richter M."/>
            <person name="Ferrer M."/>
            <person name="Sanchez J."/>
        </authorList>
    </citation>
    <scope>NUCLEOTIDE SEQUENCE</scope>
</reference>
<dbReference type="Pfam" id="PF02811">
    <property type="entry name" value="PHP"/>
    <property type="match status" value="1"/>
</dbReference>
<dbReference type="InterPro" id="IPR003141">
    <property type="entry name" value="Pol/His_phosphatase_N"/>
</dbReference>
<dbReference type="AlphaFoldDB" id="T1CZG3"/>
<dbReference type="InterPro" id="IPR016195">
    <property type="entry name" value="Pol/histidinol_Pase-like"/>
</dbReference>
<organism evidence="2">
    <name type="scientific">mine drainage metagenome</name>
    <dbReference type="NCBI Taxonomy" id="410659"/>
    <lineage>
        <taxon>unclassified sequences</taxon>
        <taxon>metagenomes</taxon>
        <taxon>ecological metagenomes</taxon>
    </lineage>
</organism>
<evidence type="ECO:0000313" key="2">
    <source>
        <dbReference type="EMBL" id="EQD74699.1"/>
    </source>
</evidence>
<dbReference type="Gene3D" id="3.20.20.140">
    <property type="entry name" value="Metal-dependent hydrolases"/>
    <property type="match status" value="1"/>
</dbReference>
<proteinExistence type="predicted"/>
<dbReference type="GO" id="GO:0008408">
    <property type="term" value="F:3'-5' exonuclease activity"/>
    <property type="evidence" value="ECO:0007669"/>
    <property type="project" value="InterPro"/>
</dbReference>
<protein>
    <submittedName>
        <fullName evidence="2">DNA polymerase III alpha subunit</fullName>
    </submittedName>
</protein>